<accession>A0A4Z2EG00</accession>
<sequence length="51" mass="5720">MVMRLKRRRPRGYSEDGGAQRGEVIPEHELAAAPVCLDDENEFPPVSVQRG</sequence>
<dbReference type="AlphaFoldDB" id="A0A4Z2EG00"/>
<organism evidence="2 3">
    <name type="scientific">Liparis tanakae</name>
    <name type="common">Tanaka's snailfish</name>
    <dbReference type="NCBI Taxonomy" id="230148"/>
    <lineage>
        <taxon>Eukaryota</taxon>
        <taxon>Metazoa</taxon>
        <taxon>Chordata</taxon>
        <taxon>Craniata</taxon>
        <taxon>Vertebrata</taxon>
        <taxon>Euteleostomi</taxon>
        <taxon>Actinopterygii</taxon>
        <taxon>Neopterygii</taxon>
        <taxon>Teleostei</taxon>
        <taxon>Neoteleostei</taxon>
        <taxon>Acanthomorphata</taxon>
        <taxon>Eupercaria</taxon>
        <taxon>Perciformes</taxon>
        <taxon>Cottioidei</taxon>
        <taxon>Cottales</taxon>
        <taxon>Liparidae</taxon>
        <taxon>Liparis</taxon>
    </lineage>
</organism>
<protein>
    <submittedName>
        <fullName evidence="2">WD repeat domain phosphoinositide-interacting protein 1</fullName>
    </submittedName>
</protein>
<comment type="caution">
    <text evidence="2">The sequence shown here is derived from an EMBL/GenBank/DDBJ whole genome shotgun (WGS) entry which is preliminary data.</text>
</comment>
<proteinExistence type="predicted"/>
<name>A0A4Z2EG00_9TELE</name>
<reference evidence="2 3" key="1">
    <citation type="submission" date="2019-03" db="EMBL/GenBank/DDBJ databases">
        <title>First draft genome of Liparis tanakae, snailfish: a comprehensive survey of snailfish specific genes.</title>
        <authorList>
            <person name="Kim W."/>
            <person name="Song I."/>
            <person name="Jeong J.-H."/>
            <person name="Kim D."/>
            <person name="Kim S."/>
            <person name="Ryu S."/>
            <person name="Song J.Y."/>
            <person name="Lee S.K."/>
        </authorList>
    </citation>
    <scope>NUCLEOTIDE SEQUENCE [LARGE SCALE GENOMIC DNA]</scope>
    <source>
        <tissue evidence="2">Muscle</tissue>
    </source>
</reference>
<evidence type="ECO:0000313" key="2">
    <source>
        <dbReference type="EMBL" id="TNN27806.1"/>
    </source>
</evidence>
<evidence type="ECO:0000313" key="3">
    <source>
        <dbReference type="Proteomes" id="UP000314294"/>
    </source>
</evidence>
<gene>
    <name evidence="2" type="primary">WIPI1_1</name>
    <name evidence="2" type="ORF">EYF80_062047</name>
</gene>
<feature type="compositionally biased region" description="Basic residues" evidence="1">
    <location>
        <begin position="1"/>
        <end position="11"/>
    </location>
</feature>
<dbReference type="EMBL" id="SRLO01007707">
    <property type="protein sequence ID" value="TNN27806.1"/>
    <property type="molecule type" value="Genomic_DNA"/>
</dbReference>
<dbReference type="Proteomes" id="UP000314294">
    <property type="component" value="Unassembled WGS sequence"/>
</dbReference>
<keyword evidence="3" id="KW-1185">Reference proteome</keyword>
<dbReference type="OrthoDB" id="1667587at2759"/>
<feature type="region of interest" description="Disordered" evidence="1">
    <location>
        <begin position="1"/>
        <end position="26"/>
    </location>
</feature>
<evidence type="ECO:0000256" key="1">
    <source>
        <dbReference type="SAM" id="MobiDB-lite"/>
    </source>
</evidence>